<organism evidence="2 3">
    <name type="scientific">Cajanus cajan</name>
    <name type="common">Pigeon pea</name>
    <name type="synonym">Cajanus indicus</name>
    <dbReference type="NCBI Taxonomy" id="3821"/>
    <lineage>
        <taxon>Eukaryota</taxon>
        <taxon>Viridiplantae</taxon>
        <taxon>Streptophyta</taxon>
        <taxon>Embryophyta</taxon>
        <taxon>Tracheophyta</taxon>
        <taxon>Spermatophyta</taxon>
        <taxon>Magnoliopsida</taxon>
        <taxon>eudicotyledons</taxon>
        <taxon>Gunneridae</taxon>
        <taxon>Pentapetalae</taxon>
        <taxon>rosids</taxon>
        <taxon>fabids</taxon>
        <taxon>Fabales</taxon>
        <taxon>Fabaceae</taxon>
        <taxon>Papilionoideae</taxon>
        <taxon>50 kb inversion clade</taxon>
        <taxon>NPAAA clade</taxon>
        <taxon>indigoferoid/millettioid clade</taxon>
        <taxon>Phaseoleae</taxon>
        <taxon>Cajanus</taxon>
    </lineage>
</organism>
<dbReference type="EMBL" id="CM003605">
    <property type="protein sequence ID" value="KYP70155.1"/>
    <property type="molecule type" value="Genomic_DNA"/>
</dbReference>
<gene>
    <name evidence="2" type="ORF">KK1_009365</name>
</gene>
<accession>A0A151TSW3</accession>
<protein>
    <submittedName>
        <fullName evidence="2">Uncharacterized protein</fullName>
    </submittedName>
</protein>
<dbReference type="Gramene" id="C.cajan_09107.t">
    <property type="protein sequence ID" value="C.cajan_09107.t.cds1"/>
    <property type="gene ID" value="C.cajan_09107"/>
</dbReference>
<reference evidence="2 3" key="1">
    <citation type="journal article" date="2012" name="Nat. Biotechnol.">
        <title>Draft genome sequence of pigeonpea (Cajanus cajan), an orphan legume crop of resource-poor farmers.</title>
        <authorList>
            <person name="Varshney R.K."/>
            <person name="Chen W."/>
            <person name="Li Y."/>
            <person name="Bharti A.K."/>
            <person name="Saxena R.K."/>
            <person name="Schlueter J.A."/>
            <person name="Donoghue M.T."/>
            <person name="Azam S."/>
            <person name="Fan G."/>
            <person name="Whaley A.M."/>
            <person name="Farmer A.D."/>
            <person name="Sheridan J."/>
            <person name="Iwata A."/>
            <person name="Tuteja R."/>
            <person name="Penmetsa R.V."/>
            <person name="Wu W."/>
            <person name="Upadhyaya H.D."/>
            <person name="Yang S.P."/>
            <person name="Shah T."/>
            <person name="Saxena K.B."/>
            <person name="Michael T."/>
            <person name="McCombie W.R."/>
            <person name="Yang B."/>
            <person name="Zhang G."/>
            <person name="Yang H."/>
            <person name="Wang J."/>
            <person name="Spillane C."/>
            <person name="Cook D.R."/>
            <person name="May G.D."/>
            <person name="Xu X."/>
            <person name="Jackson S.A."/>
        </authorList>
    </citation>
    <scope>NUCLEOTIDE SEQUENCE [LARGE SCALE GENOMIC DNA]</scope>
    <source>
        <strain evidence="3">cv. Asha</strain>
    </source>
</reference>
<dbReference type="Proteomes" id="UP000075243">
    <property type="component" value="Chromosome 3"/>
</dbReference>
<dbReference type="OMA" id="TRTGLNN"/>
<evidence type="ECO:0000313" key="3">
    <source>
        <dbReference type="Proteomes" id="UP000075243"/>
    </source>
</evidence>
<name>A0A151TSW3_CAJCA</name>
<evidence type="ECO:0000256" key="1">
    <source>
        <dbReference type="SAM" id="MobiDB-lite"/>
    </source>
</evidence>
<keyword evidence="3" id="KW-1185">Reference proteome</keyword>
<evidence type="ECO:0000313" key="2">
    <source>
        <dbReference type="EMBL" id="KYP70155.1"/>
    </source>
</evidence>
<proteinExistence type="predicted"/>
<dbReference type="AlphaFoldDB" id="A0A151TSW3"/>
<feature type="region of interest" description="Disordered" evidence="1">
    <location>
        <begin position="1"/>
        <end position="53"/>
    </location>
</feature>
<sequence length="80" mass="8670">MAATPQPPENKKPAATRNSTKAAGTRMGLKITRRGVAMTNPMTVPVRTNPDKSKSEMPIVAAVMNLTVWREGGLLLLLVW</sequence>